<dbReference type="EMBL" id="ML769732">
    <property type="protein sequence ID" value="KAE9388671.1"/>
    <property type="molecule type" value="Genomic_DNA"/>
</dbReference>
<dbReference type="OrthoDB" id="21629at2759"/>
<dbReference type="Proteomes" id="UP000799118">
    <property type="component" value="Unassembled WGS sequence"/>
</dbReference>
<proteinExistence type="predicted"/>
<evidence type="ECO:0000256" key="1">
    <source>
        <dbReference type="SAM" id="MobiDB-lite"/>
    </source>
</evidence>
<organism evidence="2 3">
    <name type="scientific">Gymnopus androsaceus JB14</name>
    <dbReference type="NCBI Taxonomy" id="1447944"/>
    <lineage>
        <taxon>Eukaryota</taxon>
        <taxon>Fungi</taxon>
        <taxon>Dikarya</taxon>
        <taxon>Basidiomycota</taxon>
        <taxon>Agaricomycotina</taxon>
        <taxon>Agaricomycetes</taxon>
        <taxon>Agaricomycetidae</taxon>
        <taxon>Agaricales</taxon>
        <taxon>Marasmiineae</taxon>
        <taxon>Omphalotaceae</taxon>
        <taxon>Gymnopus</taxon>
    </lineage>
</organism>
<reference evidence="2" key="1">
    <citation type="journal article" date="2019" name="Environ. Microbiol.">
        <title>Fungal ecological strategies reflected in gene transcription - a case study of two litter decomposers.</title>
        <authorList>
            <person name="Barbi F."/>
            <person name="Kohler A."/>
            <person name="Barry K."/>
            <person name="Baskaran P."/>
            <person name="Daum C."/>
            <person name="Fauchery L."/>
            <person name="Ihrmark K."/>
            <person name="Kuo A."/>
            <person name="LaButti K."/>
            <person name="Lipzen A."/>
            <person name="Morin E."/>
            <person name="Grigoriev I.V."/>
            <person name="Henrissat B."/>
            <person name="Lindahl B."/>
            <person name="Martin F."/>
        </authorList>
    </citation>
    <scope>NUCLEOTIDE SEQUENCE</scope>
    <source>
        <strain evidence="2">JB14</strain>
    </source>
</reference>
<keyword evidence="3" id="KW-1185">Reference proteome</keyword>
<feature type="region of interest" description="Disordered" evidence="1">
    <location>
        <begin position="1"/>
        <end position="36"/>
    </location>
</feature>
<evidence type="ECO:0000313" key="3">
    <source>
        <dbReference type="Proteomes" id="UP000799118"/>
    </source>
</evidence>
<evidence type="ECO:0000313" key="2">
    <source>
        <dbReference type="EMBL" id="KAE9388671.1"/>
    </source>
</evidence>
<protein>
    <submittedName>
        <fullName evidence="2">Uncharacterized protein</fullName>
    </submittedName>
</protein>
<sequence length="99" mass="11424">MRRFGPRFSGAVEDNDRCRPATPGPSPVTTSAPVRGRNGYVRSARATIALYPSPRPILTVEDDLKNHDEKFLGMMEQLAERKRLWRIWWSEVSMSDFWT</sequence>
<dbReference type="AlphaFoldDB" id="A0A6A4GSE9"/>
<accession>A0A6A4GSE9</accession>
<gene>
    <name evidence="2" type="ORF">BT96DRAFT_428208</name>
</gene>
<name>A0A6A4GSE9_9AGAR</name>